<dbReference type="EMBL" id="LFJC01000003">
    <property type="protein sequence ID" value="PIT05812.1"/>
    <property type="molecule type" value="Genomic_DNA"/>
</dbReference>
<gene>
    <name evidence="2" type="ORF">TSA1_01410</name>
</gene>
<dbReference type="Pfam" id="PF09511">
    <property type="entry name" value="RNA_lig_T4_1"/>
    <property type="match status" value="1"/>
</dbReference>
<reference evidence="2 3" key="1">
    <citation type="submission" date="2015-06" db="EMBL/GenBank/DDBJ databases">
        <title>Comparative genome analysis of nirS-carrying Bradyrhizobium sp. strains.</title>
        <authorList>
            <person name="Ishii S."/>
            <person name="Jang J."/>
            <person name="Nishizawa T."/>
            <person name="Senoo K."/>
        </authorList>
    </citation>
    <scope>NUCLEOTIDE SEQUENCE [LARGE SCALE GENOMIC DNA]</scope>
    <source>
        <strain evidence="2 3">TSA1</strain>
    </source>
</reference>
<evidence type="ECO:0000313" key="2">
    <source>
        <dbReference type="EMBL" id="PIT05812.1"/>
    </source>
</evidence>
<organism evidence="2 3">
    <name type="scientific">Bradyrhizobium nitroreducens</name>
    <dbReference type="NCBI Taxonomy" id="709803"/>
    <lineage>
        <taxon>Bacteria</taxon>
        <taxon>Pseudomonadati</taxon>
        <taxon>Pseudomonadota</taxon>
        <taxon>Alphaproteobacteria</taxon>
        <taxon>Hyphomicrobiales</taxon>
        <taxon>Nitrobacteraceae</taxon>
        <taxon>Bradyrhizobium</taxon>
    </lineage>
</organism>
<dbReference type="RefSeq" id="WP_100174777.1">
    <property type="nucleotide sequence ID" value="NZ_LFJC01000003.1"/>
</dbReference>
<comment type="caution">
    <text evidence="2">The sequence shown here is derived from an EMBL/GenBank/DDBJ whole genome shotgun (WGS) entry which is preliminary data.</text>
</comment>
<protein>
    <submittedName>
        <fullName evidence="2">2'-5' RNA ligase</fullName>
    </submittedName>
</protein>
<dbReference type="InterPro" id="IPR019039">
    <property type="entry name" value="T4-Rnl1-like_N"/>
</dbReference>
<evidence type="ECO:0000313" key="3">
    <source>
        <dbReference type="Proteomes" id="UP000228930"/>
    </source>
</evidence>
<evidence type="ECO:0000259" key="1">
    <source>
        <dbReference type="Pfam" id="PF09511"/>
    </source>
</evidence>
<proteinExistence type="predicted"/>
<keyword evidence="2" id="KW-0436">Ligase</keyword>
<dbReference type="PROSITE" id="PS51257">
    <property type="entry name" value="PROKAR_LIPOPROTEIN"/>
    <property type="match status" value="1"/>
</dbReference>
<sequence>MFKIVHHISDIQPAVAGKKEIRFLTQPNGITLGCYLFSDSKTFDSIEALECRGIAFDGKGQIVSRPLHKFFNLGEKESLFPDRVLARDDIVAIFDKIDGSMIATARIDGKLAWRSRKSFDSAVVKLTANLLDSSQNAGIQTFAEEVASSGLTAIFELTHPQARIVVAPEAAALRLLHVRDNVTGAYVMLDPGHAIHDLIVRHRVPLVERFDGLSLAGALESLAEMNGREGFVVQFANGDMLKAKCPWYQRLHRSITFLRERDIAWLAIKEELDDVKGALAEAGIDLAAVNEVETRLKTMLGGMMDEVEALYQKGRDLDRKDFAIATRAHPLFGLAMQRYLGKEVTLLDWYGRTRLKNDFSLRVLANETLADAMDG</sequence>
<feature type="domain" description="T4 RNA ligase 1-like N-terminal" evidence="1">
    <location>
        <begin position="50"/>
        <end position="248"/>
    </location>
</feature>
<name>A0A2M6UMF5_9BRAD</name>
<accession>A0A2M6UMF5</accession>
<keyword evidence="3" id="KW-1185">Reference proteome</keyword>
<dbReference type="GO" id="GO:0016874">
    <property type="term" value="F:ligase activity"/>
    <property type="evidence" value="ECO:0007669"/>
    <property type="project" value="UniProtKB-KW"/>
</dbReference>
<dbReference type="Gene3D" id="1.10.3550.20">
    <property type="match status" value="1"/>
</dbReference>
<dbReference type="AlphaFoldDB" id="A0A2M6UMF5"/>
<dbReference type="Proteomes" id="UP000228930">
    <property type="component" value="Unassembled WGS sequence"/>
</dbReference>